<accession>A0A1C4WYJ4</accession>
<dbReference type="RefSeq" id="WP_141723728.1">
    <property type="nucleotide sequence ID" value="NZ_FMCT01000004.1"/>
</dbReference>
<evidence type="ECO:0000313" key="2">
    <source>
        <dbReference type="Proteomes" id="UP000183585"/>
    </source>
</evidence>
<protein>
    <submittedName>
        <fullName evidence="1">Uncharacterized protein</fullName>
    </submittedName>
</protein>
<dbReference type="AlphaFoldDB" id="A0A1C4WYJ4"/>
<organism evidence="1 2">
    <name type="scientific">Micromonospora carbonacea</name>
    <dbReference type="NCBI Taxonomy" id="47853"/>
    <lineage>
        <taxon>Bacteria</taxon>
        <taxon>Bacillati</taxon>
        <taxon>Actinomycetota</taxon>
        <taxon>Actinomycetes</taxon>
        <taxon>Micromonosporales</taxon>
        <taxon>Micromonosporaceae</taxon>
        <taxon>Micromonospora</taxon>
    </lineage>
</organism>
<gene>
    <name evidence="1" type="ORF">GA0070563_104113</name>
</gene>
<reference evidence="2" key="1">
    <citation type="submission" date="2016-06" db="EMBL/GenBank/DDBJ databases">
        <authorList>
            <person name="Varghese N."/>
            <person name="Submissions Spin"/>
        </authorList>
    </citation>
    <scope>NUCLEOTIDE SEQUENCE [LARGE SCALE GENOMIC DNA]</scope>
    <source>
        <strain evidence="2">DSM 43168</strain>
    </source>
</reference>
<name>A0A1C4WYJ4_9ACTN</name>
<sequence length="176" mass="18953">MTTPDHNAMVHWLRANGLDPDRIPQGSWAHHDPHARTISVEYLAYPPRIGEPLATYPVTVKETYTRDAADIAAATAQMRAHPPRKCSDIPDETFLAAVDHAARARGTRTANIWDVAVILAGHPHLVGTPTATADDSPGLPLPLVRAKARKLINRGTLDGCPCGCRGDFTRPAGGHP</sequence>
<dbReference type="Proteomes" id="UP000183585">
    <property type="component" value="Unassembled WGS sequence"/>
</dbReference>
<proteinExistence type="predicted"/>
<dbReference type="EMBL" id="FMCT01000004">
    <property type="protein sequence ID" value="SCF01269.1"/>
    <property type="molecule type" value="Genomic_DNA"/>
</dbReference>
<evidence type="ECO:0000313" key="1">
    <source>
        <dbReference type="EMBL" id="SCF01269.1"/>
    </source>
</evidence>
<keyword evidence="2" id="KW-1185">Reference proteome</keyword>